<gene>
    <name evidence="4" type="primary">LOC111601883</name>
</gene>
<evidence type="ECO:0000313" key="3">
    <source>
        <dbReference type="Proteomes" id="UP000504633"/>
    </source>
</evidence>
<evidence type="ECO:0000313" key="4">
    <source>
        <dbReference type="RefSeq" id="XP_023174493.1"/>
    </source>
</evidence>
<organism evidence="3 4">
    <name type="scientific">Drosophila hydei</name>
    <name type="common">Fruit fly</name>
    <dbReference type="NCBI Taxonomy" id="7224"/>
    <lineage>
        <taxon>Eukaryota</taxon>
        <taxon>Metazoa</taxon>
        <taxon>Ecdysozoa</taxon>
        <taxon>Arthropoda</taxon>
        <taxon>Hexapoda</taxon>
        <taxon>Insecta</taxon>
        <taxon>Pterygota</taxon>
        <taxon>Neoptera</taxon>
        <taxon>Endopterygota</taxon>
        <taxon>Diptera</taxon>
        <taxon>Brachycera</taxon>
        <taxon>Muscomorpha</taxon>
        <taxon>Ephydroidea</taxon>
        <taxon>Drosophilidae</taxon>
        <taxon>Drosophila</taxon>
    </lineage>
</organism>
<dbReference type="RefSeq" id="XP_023174493.1">
    <property type="nucleotide sequence ID" value="XM_023318725.2"/>
</dbReference>
<keyword evidence="3" id="KW-1185">Reference proteome</keyword>
<name>A0A6J1MC07_DROHY</name>
<dbReference type="OrthoDB" id="7871015at2759"/>
<dbReference type="KEGG" id="dhe:111601883"/>
<dbReference type="OMA" id="TAMENEM"/>
<feature type="coiled-coil region" evidence="1">
    <location>
        <begin position="8"/>
        <end position="49"/>
    </location>
</feature>
<feature type="coiled-coil region" evidence="1">
    <location>
        <begin position="75"/>
        <end position="235"/>
    </location>
</feature>
<dbReference type="Proteomes" id="UP000504633">
    <property type="component" value="Unplaced"/>
</dbReference>
<feature type="region of interest" description="Disordered" evidence="2">
    <location>
        <begin position="410"/>
        <end position="452"/>
    </location>
</feature>
<dbReference type="AlphaFoldDB" id="A0A6J1MC07"/>
<sequence length="491" mass="56227">MQNTNICVAEKNQENALLKKQLQEVKEQLQNLKSTCSDISKEKDELKDKYTSDKKKYIELEIAYDKEFANMNAILLKQKSAMRQVENQREQLKAAQQEKQEAVAQLETELAELKLQNTQLEAHIEELISTIEQYKQETVHHNELKDELQEQAATLQELKENNMRREAELKITVKKLKNVEERNFDLQKANQQLSIELSGADERMSAEINQHKLKIDELQNQNVKLVSDAKRYQSDIAMLAETNNQLTAANAEAADVAKCQLAKITNESIQLKLTFEELQQKHEDATNTLSAQNAELAQQLQELKKLYETNIVTLEAELQQMDARHKEDQTKFVEMERQKNITIAELTFKVNQIKNLSALPVKIARIISSQQDEQPNTKSISATSAPVIHQAAPIEDSAVESMENVAAEISASNTSVPQRRRRQAKRSFVPHYKSDFNTDTDDNDKDSDWERPCPKMVKTNRLGYQKTKVSCVDSTSYDTMDAFDKLKATKN</sequence>
<keyword evidence="1" id="KW-0175">Coiled coil</keyword>
<proteinExistence type="predicted"/>
<protein>
    <submittedName>
        <fullName evidence="4">Paramyosin</fullName>
    </submittedName>
</protein>
<feature type="coiled-coil region" evidence="1">
    <location>
        <begin position="261"/>
        <end position="331"/>
    </location>
</feature>
<evidence type="ECO:0000256" key="2">
    <source>
        <dbReference type="SAM" id="MobiDB-lite"/>
    </source>
</evidence>
<dbReference type="GeneID" id="111601883"/>
<accession>A0A6J1MC07</accession>
<reference evidence="4" key="1">
    <citation type="submission" date="2025-08" db="UniProtKB">
        <authorList>
            <consortium name="RefSeq"/>
        </authorList>
    </citation>
    <scope>IDENTIFICATION</scope>
    <source>
        <strain evidence="4">15085-1641.00</strain>
        <tissue evidence="4">Whole body</tissue>
    </source>
</reference>
<dbReference type="CTD" id="47765"/>
<evidence type="ECO:0000256" key="1">
    <source>
        <dbReference type="SAM" id="Coils"/>
    </source>
</evidence>